<dbReference type="InterPro" id="IPR005256">
    <property type="entry name" value="Anth_synth_I_PabB"/>
</dbReference>
<dbReference type="InterPro" id="IPR019999">
    <property type="entry name" value="Anth_synth_I-like"/>
</dbReference>
<evidence type="ECO:0000256" key="3">
    <source>
        <dbReference type="ARBA" id="ARBA00009562"/>
    </source>
</evidence>
<evidence type="ECO:0000256" key="4">
    <source>
        <dbReference type="ARBA" id="ARBA00011575"/>
    </source>
</evidence>
<dbReference type="GO" id="GO:0000162">
    <property type="term" value="P:L-tryptophan biosynthetic process"/>
    <property type="evidence" value="ECO:0007669"/>
    <property type="project" value="UniProtKB-UniPathway"/>
</dbReference>
<evidence type="ECO:0000256" key="1">
    <source>
        <dbReference type="ARBA" id="ARBA00001946"/>
    </source>
</evidence>
<dbReference type="UniPathway" id="UPA00035">
    <property type="reaction ID" value="UER00040"/>
</dbReference>
<evidence type="ECO:0000256" key="6">
    <source>
        <dbReference type="ARBA" id="ARBA00020653"/>
    </source>
</evidence>
<feature type="domain" description="Anthranilate synthase component I N-terminal" evidence="17">
    <location>
        <begin position="28"/>
        <end position="178"/>
    </location>
</feature>
<feature type="domain" description="Chorismate-utilising enzyme C-terminal" evidence="16">
    <location>
        <begin position="249"/>
        <end position="507"/>
    </location>
</feature>
<name>A0A0V7ZCC8_9CYAN</name>
<comment type="similarity">
    <text evidence="3 15">Belongs to the anthranilate synthase component I family.</text>
</comment>
<comment type="cofactor">
    <cofactor evidence="1 15">
        <name>Mg(2+)</name>
        <dbReference type="ChEBI" id="CHEBI:18420"/>
    </cofactor>
</comment>
<protein>
    <recommendedName>
        <fullName evidence="6 15">Anthranilate synthase component 1</fullName>
        <ecNumber evidence="5 15">4.1.3.27</ecNumber>
    </recommendedName>
</protein>
<dbReference type="Gene3D" id="3.60.120.10">
    <property type="entry name" value="Anthranilate synthase"/>
    <property type="match status" value="1"/>
</dbReference>
<keyword evidence="19" id="KW-1185">Reference proteome</keyword>
<dbReference type="PANTHER" id="PTHR11236:SF48">
    <property type="entry name" value="ISOCHORISMATE SYNTHASE MENF"/>
    <property type="match status" value="1"/>
</dbReference>
<dbReference type="GO" id="GO:0046872">
    <property type="term" value="F:metal ion binding"/>
    <property type="evidence" value="ECO:0007669"/>
    <property type="project" value="UniProtKB-KW"/>
</dbReference>
<evidence type="ECO:0000256" key="14">
    <source>
        <dbReference type="ARBA" id="ARBA00047683"/>
    </source>
</evidence>
<evidence type="ECO:0000256" key="13">
    <source>
        <dbReference type="ARBA" id="ARBA00025634"/>
    </source>
</evidence>
<keyword evidence="11 15" id="KW-0057">Aromatic amino acid biosynthesis</keyword>
<dbReference type="NCBIfam" id="TIGR00564">
    <property type="entry name" value="trpE_most"/>
    <property type="match status" value="1"/>
</dbReference>
<gene>
    <name evidence="15" type="primary">trpE</name>
    <name evidence="18" type="ORF">BC008_37610</name>
</gene>
<evidence type="ECO:0000256" key="8">
    <source>
        <dbReference type="ARBA" id="ARBA00022723"/>
    </source>
</evidence>
<evidence type="ECO:0000259" key="17">
    <source>
        <dbReference type="Pfam" id="PF04715"/>
    </source>
</evidence>
<evidence type="ECO:0000256" key="7">
    <source>
        <dbReference type="ARBA" id="ARBA00022605"/>
    </source>
</evidence>
<comment type="function">
    <text evidence="13 15">Part of a heterotetrameric complex that catalyzes the two-step biosynthesis of anthranilate, an intermediate in the biosynthesis of L-tryptophan. In the first step, the glutamine-binding beta subunit (TrpG) of anthranilate synthase (AS) provides the glutamine amidotransferase activity which generates ammonia as a substrate that, along with chorismate, is used in the second step, catalyzed by the large alpha subunit of AS (TrpE) to produce anthranilate. In the absence of TrpG, TrpE can synthesize anthranilate directly from chorismate and high concentrations of ammonia.</text>
</comment>
<dbReference type="Pfam" id="PF00425">
    <property type="entry name" value="Chorismate_bind"/>
    <property type="match status" value="1"/>
</dbReference>
<evidence type="ECO:0000256" key="11">
    <source>
        <dbReference type="ARBA" id="ARBA00023141"/>
    </source>
</evidence>
<comment type="pathway">
    <text evidence="2 15">Amino-acid biosynthesis; L-tryptophan biosynthesis; L-tryptophan from chorismate: step 1/5.</text>
</comment>
<keyword evidence="10 15" id="KW-0460">Magnesium</keyword>
<comment type="catalytic activity">
    <reaction evidence="14 15">
        <text>chorismate + L-glutamine = anthranilate + pyruvate + L-glutamate + H(+)</text>
        <dbReference type="Rhea" id="RHEA:21732"/>
        <dbReference type="ChEBI" id="CHEBI:15361"/>
        <dbReference type="ChEBI" id="CHEBI:15378"/>
        <dbReference type="ChEBI" id="CHEBI:16567"/>
        <dbReference type="ChEBI" id="CHEBI:29748"/>
        <dbReference type="ChEBI" id="CHEBI:29985"/>
        <dbReference type="ChEBI" id="CHEBI:58359"/>
        <dbReference type="EC" id="4.1.3.27"/>
    </reaction>
</comment>
<evidence type="ECO:0000256" key="5">
    <source>
        <dbReference type="ARBA" id="ARBA00012266"/>
    </source>
</evidence>
<evidence type="ECO:0000259" key="16">
    <source>
        <dbReference type="Pfam" id="PF00425"/>
    </source>
</evidence>
<evidence type="ECO:0000313" key="18">
    <source>
        <dbReference type="EMBL" id="KST62168.1"/>
    </source>
</evidence>
<comment type="subunit">
    <text evidence="4 15">Heterotetramer consisting of two non-identical subunits: a beta subunit (TrpG) and a large alpha subunit (TrpE).</text>
</comment>
<comment type="caution">
    <text evidence="18">The sequence shown here is derived from an EMBL/GenBank/DDBJ whole genome shotgun (WGS) entry which is preliminary data.</text>
</comment>
<dbReference type="Proteomes" id="UP000053372">
    <property type="component" value="Unassembled WGS sequence"/>
</dbReference>
<dbReference type="OrthoDB" id="9803598at2"/>
<sequence>MIAPNFSLFSELAQQGNFVPVYQEWVADLDTPVSAWYKVCVDQPYSFLLESVEGGEQLGRYSFVGCDPLWVLEARNDPSSQDSLANYHTTQTHRDGSQVVFRGDPFTALAECLEVYKPVKIPQLPPGIGGLFGFWGYELIRWIEPRVPVHLQDERNLPDGLWMQVDHLLIFDQVKRKIWAIAYADLRNPHTDLRQAYESACIRVNQMVSKLSLPLKPEKTIVEWVPPGSSTTGERSRLNVQDYKSNFTKPQFCASVNKAKEYIKAGDIFQVVISQRLSTKYTGHPFALYRSLRQINPSPYMAYFNFNGWQIIGSSPEVMVKADRDPEEGIVTTVRPIAGTRPRGTTAKEDAAFAKDLLQDPKEIAEHVMLVDLGRNDLGRVCESGTVKVDELMTIERYSHVMHIVSNVIGKLSPSKTAWDLLKACFPAGTVSGAPKIRAMEIIHELEPCRRGVYSGVYGHYDFEGQLNSAIAIRTMVVQNNTVCVQAGAGLVADSDPEKEYEETLNKARGLLEAIRCLQ</sequence>
<dbReference type="InterPro" id="IPR006805">
    <property type="entry name" value="Anth_synth_I_N"/>
</dbReference>
<accession>A0A0V7ZCC8</accession>
<dbReference type="InterPro" id="IPR015890">
    <property type="entry name" value="Chorismate_C"/>
</dbReference>
<dbReference type="GO" id="GO:0004049">
    <property type="term" value="F:anthranilate synthase activity"/>
    <property type="evidence" value="ECO:0007669"/>
    <property type="project" value="UniProtKB-EC"/>
</dbReference>
<evidence type="ECO:0000256" key="10">
    <source>
        <dbReference type="ARBA" id="ARBA00022842"/>
    </source>
</evidence>
<evidence type="ECO:0000256" key="2">
    <source>
        <dbReference type="ARBA" id="ARBA00004873"/>
    </source>
</evidence>
<dbReference type="AlphaFoldDB" id="A0A0V7ZCC8"/>
<evidence type="ECO:0000313" key="19">
    <source>
        <dbReference type="Proteomes" id="UP000053372"/>
    </source>
</evidence>
<keyword evidence="7 15" id="KW-0028">Amino-acid biosynthesis</keyword>
<keyword evidence="8 15" id="KW-0479">Metal-binding</keyword>
<dbReference type="Pfam" id="PF04715">
    <property type="entry name" value="Anth_synt_I_N"/>
    <property type="match status" value="1"/>
</dbReference>
<evidence type="ECO:0000256" key="12">
    <source>
        <dbReference type="ARBA" id="ARBA00023239"/>
    </source>
</evidence>
<dbReference type="PRINTS" id="PR00095">
    <property type="entry name" value="ANTSNTHASEI"/>
</dbReference>
<dbReference type="SUPFAM" id="SSF56322">
    <property type="entry name" value="ADC synthase"/>
    <property type="match status" value="1"/>
</dbReference>
<dbReference type="EMBL" id="LMTZ01000162">
    <property type="protein sequence ID" value="KST62168.1"/>
    <property type="molecule type" value="Genomic_DNA"/>
</dbReference>
<keyword evidence="9 15" id="KW-0822">Tryptophan biosynthesis</keyword>
<dbReference type="EC" id="4.1.3.27" evidence="5 15"/>
<dbReference type="InterPro" id="IPR005801">
    <property type="entry name" value="ADC_synthase"/>
</dbReference>
<evidence type="ECO:0000256" key="15">
    <source>
        <dbReference type="RuleBase" id="RU364045"/>
    </source>
</evidence>
<reference evidence="18 19" key="1">
    <citation type="journal article" date="2015" name="Genome Announc.">
        <title>Draft Genome of the Euendolithic (true boring) Cyanobacterium Mastigocoleus testarum strain BC008.</title>
        <authorList>
            <person name="Guida B.S."/>
            <person name="Garcia-Pichel F."/>
        </authorList>
    </citation>
    <scope>NUCLEOTIDE SEQUENCE [LARGE SCALE GENOMIC DNA]</scope>
    <source>
        <strain evidence="18 19">BC008</strain>
    </source>
</reference>
<dbReference type="PANTHER" id="PTHR11236">
    <property type="entry name" value="AMINOBENZOATE/ANTHRANILATE SYNTHASE"/>
    <property type="match status" value="1"/>
</dbReference>
<organism evidence="18 19">
    <name type="scientific">Mastigocoleus testarum BC008</name>
    <dbReference type="NCBI Taxonomy" id="371196"/>
    <lineage>
        <taxon>Bacteria</taxon>
        <taxon>Bacillati</taxon>
        <taxon>Cyanobacteriota</taxon>
        <taxon>Cyanophyceae</taxon>
        <taxon>Nostocales</taxon>
        <taxon>Hapalosiphonaceae</taxon>
        <taxon>Mastigocoleus</taxon>
    </lineage>
</organism>
<proteinExistence type="inferred from homology"/>
<dbReference type="RefSeq" id="WP_027844943.1">
    <property type="nucleotide sequence ID" value="NZ_LMTZ01000162.1"/>
</dbReference>
<keyword evidence="12 15" id="KW-0456">Lyase</keyword>
<evidence type="ECO:0000256" key="9">
    <source>
        <dbReference type="ARBA" id="ARBA00022822"/>
    </source>
</evidence>